<keyword evidence="1" id="KW-0732">Signal</keyword>
<reference evidence="3" key="1">
    <citation type="journal article" date="2019" name="Int. J. Syst. Evol. Microbiol.">
        <title>The Global Catalogue of Microorganisms (GCM) 10K type strain sequencing project: providing services to taxonomists for standard genome sequencing and annotation.</title>
        <authorList>
            <consortium name="The Broad Institute Genomics Platform"/>
            <consortium name="The Broad Institute Genome Sequencing Center for Infectious Disease"/>
            <person name="Wu L."/>
            <person name="Ma J."/>
        </authorList>
    </citation>
    <scope>NUCLEOTIDE SEQUENCE [LARGE SCALE GENOMIC DNA]</scope>
    <source>
        <strain evidence="3">CCUG 49560</strain>
    </source>
</reference>
<comment type="caution">
    <text evidence="2">The sequence shown here is derived from an EMBL/GenBank/DDBJ whole genome shotgun (WGS) entry which is preliminary data.</text>
</comment>
<proteinExistence type="predicted"/>
<evidence type="ECO:0000313" key="3">
    <source>
        <dbReference type="Proteomes" id="UP001595891"/>
    </source>
</evidence>
<gene>
    <name evidence="2" type="ORF">ACFO8L_38825</name>
</gene>
<sequence length="301" mass="33855">MPDFAKRKWRLPLTAGVACLATAATVWTAGAVQRRPETAPAREVTEQEAATLHTAEQLLTARCMGRRGFSYWPVARNPVPEYREFPYVLDDLAYARRYGYGTGLEHRMRELSEAHPNKRHVRALPEPRRLAWLAALHGQGTDEQLRAALPSGGVVARSARSCTSEAERDLYEDLPEWYRVMQFTRSLTSVRRGRVVSDARFAAASARWSRCMRGEGHDHRDPAAIRRELDDPAGDRPSAYWSRLAVAEATCADRSGLGATARELDRAYERRLREEYPDQTGTMRRLRLAAVPRARAVVAGA</sequence>
<dbReference type="Proteomes" id="UP001595891">
    <property type="component" value="Unassembled WGS sequence"/>
</dbReference>
<feature type="signal peptide" evidence="1">
    <location>
        <begin position="1"/>
        <end position="23"/>
    </location>
</feature>
<evidence type="ECO:0008006" key="4">
    <source>
        <dbReference type="Google" id="ProtNLM"/>
    </source>
</evidence>
<keyword evidence="3" id="KW-1185">Reference proteome</keyword>
<protein>
    <recommendedName>
        <fullName evidence="4">Secreted protein</fullName>
    </recommendedName>
</protein>
<accession>A0ABV9EUE8</accession>
<evidence type="ECO:0000256" key="1">
    <source>
        <dbReference type="SAM" id="SignalP"/>
    </source>
</evidence>
<evidence type="ECO:0000313" key="2">
    <source>
        <dbReference type="EMBL" id="MFC4592096.1"/>
    </source>
</evidence>
<name>A0ABV9EUE8_9ACTN</name>
<organism evidence="2 3">
    <name type="scientific">Sphaerisporangium corydalis</name>
    <dbReference type="NCBI Taxonomy" id="1441875"/>
    <lineage>
        <taxon>Bacteria</taxon>
        <taxon>Bacillati</taxon>
        <taxon>Actinomycetota</taxon>
        <taxon>Actinomycetes</taxon>
        <taxon>Streptosporangiales</taxon>
        <taxon>Streptosporangiaceae</taxon>
        <taxon>Sphaerisporangium</taxon>
    </lineage>
</organism>
<feature type="chain" id="PRO_5047146160" description="Secreted protein" evidence="1">
    <location>
        <begin position="24"/>
        <end position="301"/>
    </location>
</feature>
<dbReference type="RefSeq" id="WP_262847235.1">
    <property type="nucleotide sequence ID" value="NZ_JANZYP010000060.1"/>
</dbReference>
<dbReference type="EMBL" id="JBHSFN010000041">
    <property type="protein sequence ID" value="MFC4592096.1"/>
    <property type="molecule type" value="Genomic_DNA"/>
</dbReference>